<gene>
    <name evidence="1" type="ORF">M9H77_31452</name>
</gene>
<reference evidence="2" key="1">
    <citation type="journal article" date="2023" name="Nat. Plants">
        <title>Single-cell RNA sequencing provides a high-resolution roadmap for understanding the multicellular compartmentation of specialized metabolism.</title>
        <authorList>
            <person name="Sun S."/>
            <person name="Shen X."/>
            <person name="Li Y."/>
            <person name="Li Y."/>
            <person name="Wang S."/>
            <person name="Li R."/>
            <person name="Zhang H."/>
            <person name="Shen G."/>
            <person name="Guo B."/>
            <person name="Wei J."/>
            <person name="Xu J."/>
            <person name="St-Pierre B."/>
            <person name="Chen S."/>
            <person name="Sun C."/>
        </authorList>
    </citation>
    <scope>NUCLEOTIDE SEQUENCE [LARGE SCALE GENOMIC DNA]</scope>
</reference>
<dbReference type="Proteomes" id="UP001060085">
    <property type="component" value="Linkage Group LG07"/>
</dbReference>
<protein>
    <submittedName>
        <fullName evidence="1">Uncharacterized protein</fullName>
    </submittedName>
</protein>
<accession>A0ACC0A052</accession>
<evidence type="ECO:0000313" key="1">
    <source>
        <dbReference type="EMBL" id="KAI5654265.1"/>
    </source>
</evidence>
<organism evidence="1 2">
    <name type="scientific">Catharanthus roseus</name>
    <name type="common">Madagascar periwinkle</name>
    <name type="synonym">Vinca rosea</name>
    <dbReference type="NCBI Taxonomy" id="4058"/>
    <lineage>
        <taxon>Eukaryota</taxon>
        <taxon>Viridiplantae</taxon>
        <taxon>Streptophyta</taxon>
        <taxon>Embryophyta</taxon>
        <taxon>Tracheophyta</taxon>
        <taxon>Spermatophyta</taxon>
        <taxon>Magnoliopsida</taxon>
        <taxon>eudicotyledons</taxon>
        <taxon>Gunneridae</taxon>
        <taxon>Pentapetalae</taxon>
        <taxon>asterids</taxon>
        <taxon>lamiids</taxon>
        <taxon>Gentianales</taxon>
        <taxon>Apocynaceae</taxon>
        <taxon>Rauvolfioideae</taxon>
        <taxon>Vinceae</taxon>
        <taxon>Catharanthinae</taxon>
        <taxon>Catharanthus</taxon>
    </lineage>
</organism>
<sequence length="142" mass="16251">MTEHVTAATQMVSDELLMFYPTVDNDDDENDYLDEEYVVSSESESDGNNDAQEEELQTLSSQWFSSARYDYTQSSAFLNMGSGSPIDDLIESSTLRLLDWNGSITEIQLGMRFVDKVQAISVVRKWSIWMGREYRVMKSKSD</sequence>
<name>A0ACC0A052_CATRO</name>
<evidence type="ECO:0000313" key="2">
    <source>
        <dbReference type="Proteomes" id="UP001060085"/>
    </source>
</evidence>
<dbReference type="EMBL" id="CM044707">
    <property type="protein sequence ID" value="KAI5654265.1"/>
    <property type="molecule type" value="Genomic_DNA"/>
</dbReference>
<keyword evidence="2" id="KW-1185">Reference proteome</keyword>
<proteinExistence type="predicted"/>
<comment type="caution">
    <text evidence="1">The sequence shown here is derived from an EMBL/GenBank/DDBJ whole genome shotgun (WGS) entry which is preliminary data.</text>
</comment>